<feature type="transmembrane region" description="Helical" evidence="2">
    <location>
        <begin position="1449"/>
        <end position="1470"/>
    </location>
</feature>
<feature type="compositionally biased region" description="Low complexity" evidence="1">
    <location>
        <begin position="927"/>
        <end position="946"/>
    </location>
</feature>
<feature type="transmembrane region" description="Helical" evidence="2">
    <location>
        <begin position="1287"/>
        <end position="1302"/>
    </location>
</feature>
<feature type="chain" id="PRO_5046496642" description="Dynamin GTPase domain-containing protein" evidence="3">
    <location>
        <begin position="23"/>
        <end position="1505"/>
    </location>
</feature>
<dbReference type="InterPro" id="IPR029044">
    <property type="entry name" value="Nucleotide-diphossugar_trans"/>
</dbReference>
<dbReference type="SMART" id="SM00053">
    <property type="entry name" value="DYNc"/>
    <property type="match status" value="1"/>
</dbReference>
<dbReference type="SUPFAM" id="SSF53448">
    <property type="entry name" value="Nucleotide-diphospho-sugar transferases"/>
    <property type="match status" value="1"/>
</dbReference>
<dbReference type="InterPro" id="IPR027417">
    <property type="entry name" value="P-loop_NTPase"/>
</dbReference>
<feature type="transmembrane region" description="Helical" evidence="2">
    <location>
        <begin position="1477"/>
        <end position="1496"/>
    </location>
</feature>
<accession>A0ABP0B4T2</accession>
<dbReference type="InterPro" id="IPR001173">
    <property type="entry name" value="Glyco_trans_2-like"/>
</dbReference>
<proteinExistence type="predicted"/>
<feature type="transmembrane region" description="Helical" evidence="2">
    <location>
        <begin position="1353"/>
        <end position="1373"/>
    </location>
</feature>
<dbReference type="InterPro" id="IPR024655">
    <property type="entry name" value="Asl1_glyco_hydro_catalytic"/>
</dbReference>
<gene>
    <name evidence="5" type="ORF">SBRCBS47491_002179</name>
</gene>
<keyword evidence="6" id="KW-1185">Reference proteome</keyword>
<feature type="domain" description="Dynamin GTPase" evidence="4">
    <location>
        <begin position="248"/>
        <end position="506"/>
    </location>
</feature>
<feature type="transmembrane region" description="Helical" evidence="2">
    <location>
        <begin position="1314"/>
        <end position="1341"/>
    </location>
</feature>
<dbReference type="InterPro" id="IPR017853">
    <property type="entry name" value="GH"/>
</dbReference>
<feature type="region of interest" description="Disordered" evidence="1">
    <location>
        <begin position="982"/>
        <end position="1024"/>
    </location>
</feature>
<dbReference type="Pfam" id="PF11790">
    <property type="entry name" value="Glyco_hydro_cc"/>
    <property type="match status" value="1"/>
</dbReference>
<comment type="caution">
    <text evidence="5">The sequence shown here is derived from an EMBL/GenBank/DDBJ whole genome shotgun (WGS) entry which is preliminary data.</text>
</comment>
<dbReference type="SUPFAM" id="SSF52540">
    <property type="entry name" value="P-loop containing nucleoside triphosphate hydrolases"/>
    <property type="match status" value="1"/>
</dbReference>
<dbReference type="PANTHER" id="PTHR35408:SF3">
    <property type="entry name" value="GLYCOSYLTRANSFERASE 2-LIKE DOMAIN-CONTAINING PROTEIN"/>
    <property type="match status" value="1"/>
</dbReference>
<feature type="transmembrane region" description="Helical" evidence="2">
    <location>
        <begin position="1393"/>
        <end position="1418"/>
    </location>
</feature>
<dbReference type="PANTHER" id="PTHR35408">
    <property type="entry name" value="CHROMOSOME 15, WHOLE GENOME SHOTGUN SEQUENCE"/>
    <property type="match status" value="1"/>
</dbReference>
<dbReference type="PRINTS" id="PR00195">
    <property type="entry name" value="DYNAMIN"/>
</dbReference>
<dbReference type="Gene3D" id="3.40.50.300">
    <property type="entry name" value="P-loop containing nucleotide triphosphate hydrolases"/>
    <property type="match status" value="1"/>
</dbReference>
<evidence type="ECO:0000256" key="3">
    <source>
        <dbReference type="SAM" id="SignalP"/>
    </source>
</evidence>
<protein>
    <recommendedName>
        <fullName evidence="4">Dynamin GTPase domain-containing protein</fullName>
    </recommendedName>
</protein>
<dbReference type="Pfam" id="PF13632">
    <property type="entry name" value="Glyco_trans_2_3"/>
    <property type="match status" value="1"/>
</dbReference>
<feature type="region of interest" description="Disordered" evidence="1">
    <location>
        <begin position="913"/>
        <end position="955"/>
    </location>
</feature>
<dbReference type="Proteomes" id="UP001642406">
    <property type="component" value="Unassembled WGS sequence"/>
</dbReference>
<feature type="compositionally biased region" description="Low complexity" evidence="1">
    <location>
        <begin position="986"/>
        <end position="1019"/>
    </location>
</feature>
<feature type="signal peptide" evidence="3">
    <location>
        <begin position="1"/>
        <end position="22"/>
    </location>
</feature>
<dbReference type="InterPro" id="IPR022812">
    <property type="entry name" value="Dynamin"/>
</dbReference>
<keyword evidence="2" id="KW-0812">Transmembrane</keyword>
<feature type="compositionally biased region" description="Low complexity" evidence="1">
    <location>
        <begin position="26"/>
        <end position="49"/>
    </location>
</feature>
<evidence type="ECO:0000256" key="1">
    <source>
        <dbReference type="SAM" id="MobiDB-lite"/>
    </source>
</evidence>
<evidence type="ECO:0000256" key="2">
    <source>
        <dbReference type="SAM" id="Phobius"/>
    </source>
</evidence>
<dbReference type="EMBL" id="CAWUHC010000012">
    <property type="protein sequence ID" value="CAK7214541.1"/>
    <property type="molecule type" value="Genomic_DNA"/>
</dbReference>
<keyword evidence="3" id="KW-0732">Signal</keyword>
<feature type="transmembrane region" description="Helical" evidence="2">
    <location>
        <begin position="737"/>
        <end position="762"/>
    </location>
</feature>
<evidence type="ECO:0000313" key="6">
    <source>
        <dbReference type="Proteomes" id="UP001642406"/>
    </source>
</evidence>
<reference evidence="5 6" key="1">
    <citation type="submission" date="2024-01" db="EMBL/GenBank/DDBJ databases">
        <authorList>
            <person name="Allen C."/>
            <person name="Tagirdzhanova G."/>
        </authorList>
    </citation>
    <scope>NUCLEOTIDE SEQUENCE [LARGE SCALE GENOMIC DNA]</scope>
</reference>
<name>A0ABP0B4T2_9PEZI</name>
<evidence type="ECO:0000313" key="5">
    <source>
        <dbReference type="EMBL" id="CAK7214541.1"/>
    </source>
</evidence>
<keyword evidence="2" id="KW-1133">Transmembrane helix</keyword>
<feature type="transmembrane region" description="Helical" evidence="2">
    <location>
        <begin position="699"/>
        <end position="725"/>
    </location>
</feature>
<sequence>MRIHKLLLGSLPAFCLIPVVSSASNTTSLTSKTSTTSTSTSTTHTPTASGDVTSTFYSSPKRGLVFVPNGNFPEDNDIWNQNGSDLTWYYNYKSYPSSVYAKDTSFHFVPMLWGAPSSFNDTTFIDNVTAQIVHGSNITHVMGFNEPDGTSDTGGSDMDPSDAAIYWAKQIEPLRKLGVQLGAPAVTGALSGFQWLANFTKACDGGCTFDFIPIHWYGNLLGLQNHLADVAEAYPGLDQWITEFALDNEPLNTTQEFFQDAVVIVGDKSSGKTTIFSALTGLSFPTGSWPLTSFAIHVQSRHVPAEAGHHVRAYIRPGPVDSQYTAAVEHLTKFEVTQEEALTENGFYLLVEQAAAHMYLSVMDTGSTERLIEGRVTESHGKPLSDNMLVIEMSGPDIANANVVDFPGLMHTTSSEYSREDINAIWQLASDYMQEQNTIVLNQMVLELVQSVDPRGSRTVGVLTKCDLVPTDDQKRVLRALLNKEYYLQQGWYAVANRPLSRLLSRSNSYSNNTSNSFIASSGPASPRKSSATERLFFARYPWTAMPDNRLGMLALREGVKDLTNSMLLHDLETMQRSAALLTHQRFSSLDSNHSNQGDSYSHHLNNFGNHRLTFFDDSSNTSDSIVERDIVDVEGRIIEEVYDEKDFDGKEFDEKDVVIDMNGDDNSTDDTKSEASFVLENLQEVGGERAPPEKRPTMLINAFTVAFTMMLAMTLLGLGCEQLAQEFTTDGSWTRLLLLITIIPQIFVCLFFCQTIINILLQLLGPVRQLKHNSRYFSAVPVKRLNIKNGPLPHVTIQCPVYMEGLDAVIKPTVASLQKAIRHYERYGGTANLFFNDDGMQILGPEAAAERKKFYNDNKIGWVARPKHNPNGEGLKKFIRRGKFKKASNMNYAMGISLKVEDKLVAVDRSRGAPPVAAPAPIPTRSLSSAHSVSHAGSNSSSMGNPSELDLGMVSRPMSISPSIAGGTTGVLEGLLATVPDESESQSGSSHGHAASQSSARSSAHSSMHSSSSSSSSSSHEEIYPWTQGDEELAYRRCLNEVLEEEKGRAWADGDIRMGDYILIIDSDTRVYDACMIDAVSELEECPEVAILQFTSGVMNVTTSFFEMGITFFTNLIYTAVRYAVANGDVAPFVGHNAFLRWSALQEISYQDGGDPIIEMKRREKEKMAAKKAERAKNKKPSMIGKVVNRLKWPDKLKRKKKPAPEPEPDCNSTTPYEKFWSESHVSEDFDIALRLQTEGFIVRLAAYGNLGFKEGVSLTVYDELDRWEKYAYGCSELLMHPVKQWWRKGIFTPLFLRFLFSRKMAVGSKVTIMAYIGTYYAIGYAWFGTLCNYFLIGWLDGHLDHFYMDSWHVWVALVIVFSIAGNIALAVSRYRDTGHNLLQELWICFRWIPLLFIFLGGISMHVSQAILCHLFGINMSWGATAKEVSDTSFFIELPIIAKRFKYVFVYCIAVAILLICGVYVFPYLWRITQLVAIFPLAVMIGCHFTLPILLNPALMTFTW</sequence>
<organism evidence="5 6">
    <name type="scientific">Sporothrix bragantina</name>
    <dbReference type="NCBI Taxonomy" id="671064"/>
    <lineage>
        <taxon>Eukaryota</taxon>
        <taxon>Fungi</taxon>
        <taxon>Dikarya</taxon>
        <taxon>Ascomycota</taxon>
        <taxon>Pezizomycotina</taxon>
        <taxon>Sordariomycetes</taxon>
        <taxon>Sordariomycetidae</taxon>
        <taxon>Ophiostomatales</taxon>
        <taxon>Ophiostomataceae</taxon>
        <taxon>Sporothrix</taxon>
    </lineage>
</organism>
<dbReference type="InterPro" id="IPR001401">
    <property type="entry name" value="Dynamin_GTPase"/>
</dbReference>
<dbReference type="Gene3D" id="3.20.20.80">
    <property type="entry name" value="Glycosidases"/>
    <property type="match status" value="1"/>
</dbReference>
<evidence type="ECO:0000259" key="4">
    <source>
        <dbReference type="SMART" id="SM00053"/>
    </source>
</evidence>
<feature type="region of interest" description="Disordered" evidence="1">
    <location>
        <begin position="26"/>
        <end position="53"/>
    </location>
</feature>
<dbReference type="SUPFAM" id="SSF51445">
    <property type="entry name" value="(Trans)glycosidases"/>
    <property type="match status" value="1"/>
</dbReference>
<keyword evidence="2" id="KW-0472">Membrane</keyword>